<evidence type="ECO:0000313" key="1">
    <source>
        <dbReference type="EMBL" id="BBX38036.1"/>
    </source>
</evidence>
<dbReference type="EMBL" id="AP022567">
    <property type="protein sequence ID" value="BBX38036.1"/>
    <property type="molecule type" value="Genomic_DNA"/>
</dbReference>
<protein>
    <submittedName>
        <fullName evidence="1">Uncharacterized protein</fullName>
    </submittedName>
</protein>
<proteinExistence type="predicted"/>
<name>A0ABN5YJ85_MYCME</name>
<organism evidence="1 2">
    <name type="scientific">Mycolicibacterium mageritense</name>
    <name type="common">Mycobacterium mageritense</name>
    <dbReference type="NCBI Taxonomy" id="53462"/>
    <lineage>
        <taxon>Bacteria</taxon>
        <taxon>Bacillati</taxon>
        <taxon>Actinomycetota</taxon>
        <taxon>Actinomycetes</taxon>
        <taxon>Mycobacteriales</taxon>
        <taxon>Mycobacteriaceae</taxon>
        <taxon>Mycolicibacterium</taxon>
    </lineage>
</organism>
<keyword evidence="2" id="KW-1185">Reference proteome</keyword>
<reference evidence="1 2" key="1">
    <citation type="journal article" date="2019" name="Emerg. Microbes Infect.">
        <title>Comprehensive subspecies identification of 175 nontuberculous mycobacteria species based on 7547 genomic profiles.</title>
        <authorList>
            <person name="Matsumoto Y."/>
            <person name="Kinjo T."/>
            <person name="Motooka D."/>
            <person name="Nabeya D."/>
            <person name="Jung N."/>
            <person name="Uechi K."/>
            <person name="Horii T."/>
            <person name="Iida T."/>
            <person name="Fujita J."/>
            <person name="Nakamura S."/>
        </authorList>
    </citation>
    <scope>NUCLEOTIDE SEQUENCE [LARGE SCALE GENOMIC DNA]</scope>
    <source>
        <strain evidence="1 2">JCM 12375</strain>
    </source>
</reference>
<gene>
    <name evidence="1" type="ORF">MMAGJ_73180</name>
</gene>
<evidence type="ECO:0000313" key="2">
    <source>
        <dbReference type="Proteomes" id="UP000465622"/>
    </source>
</evidence>
<dbReference type="Proteomes" id="UP000465622">
    <property type="component" value="Chromosome"/>
</dbReference>
<sequence>MVGVPHGDQNRHGLAALQHLPGRPRPWPGAGWSWCSPPFDLETIEVRYRDQSFGAAIAHTITRHAHPKARPETVDSGPAPAVTGIDYLALTAAAHHEQLRQDERIGYHALYGPRTDRTIDAPGDHAQIPGQLSITDLDPGNAAHEDGVSA</sequence>
<accession>A0ABN5YJ85</accession>